<keyword evidence="3" id="KW-1185">Reference proteome</keyword>
<evidence type="ECO:0000256" key="1">
    <source>
        <dbReference type="SAM" id="MobiDB-lite"/>
    </source>
</evidence>
<dbReference type="EMBL" id="CAEY01001948">
    <property type="status" value="NOT_ANNOTATED_CDS"/>
    <property type="molecule type" value="Genomic_DNA"/>
</dbReference>
<reference evidence="3" key="1">
    <citation type="submission" date="2011-08" db="EMBL/GenBank/DDBJ databases">
        <authorList>
            <person name="Rombauts S."/>
        </authorList>
    </citation>
    <scope>NUCLEOTIDE SEQUENCE</scope>
    <source>
        <strain evidence="3">London</strain>
    </source>
</reference>
<evidence type="ECO:0000313" key="2">
    <source>
        <dbReference type="EnsemblMetazoa" id="tetur08g03820.1"/>
    </source>
</evidence>
<feature type="region of interest" description="Disordered" evidence="1">
    <location>
        <begin position="41"/>
        <end position="80"/>
    </location>
</feature>
<evidence type="ECO:0000313" key="3">
    <source>
        <dbReference type="Proteomes" id="UP000015104"/>
    </source>
</evidence>
<dbReference type="AlphaFoldDB" id="T1KBE6"/>
<feature type="compositionally biased region" description="Low complexity" evidence="1">
    <location>
        <begin position="53"/>
        <end position="78"/>
    </location>
</feature>
<feature type="region of interest" description="Disordered" evidence="1">
    <location>
        <begin position="109"/>
        <end position="128"/>
    </location>
</feature>
<dbReference type="Proteomes" id="UP000015104">
    <property type="component" value="Unassembled WGS sequence"/>
</dbReference>
<reference evidence="2" key="2">
    <citation type="submission" date="2015-06" db="UniProtKB">
        <authorList>
            <consortium name="EnsemblMetazoa"/>
        </authorList>
    </citation>
    <scope>IDENTIFICATION</scope>
</reference>
<dbReference type="HOGENOM" id="CLU_1083069_0_0_1"/>
<sequence>MISSSEDALAIFNAKISVYKSFLATLRNDLNQLENPNLLERISMDQSSRKTTELSQRSQPESPQLLSPSSPSKSTENSGEISHLAQAIINDLLSDEELDIELGEPSIERARISRSPKPGTSRGRKRRNVDPVDLSSLWKNLGSFKEFDEYCSKKIDADDDRNSLMQLIYVIVRTLLNIHPSLAVGPIDEETLQKDKLNVLTANKGDWSKKFYFKLMDESGKTYLREEKDKELHNKYLRDNPVRDNKILIQDKIRYID</sequence>
<organism evidence="2 3">
    <name type="scientific">Tetranychus urticae</name>
    <name type="common">Two-spotted spider mite</name>
    <dbReference type="NCBI Taxonomy" id="32264"/>
    <lineage>
        <taxon>Eukaryota</taxon>
        <taxon>Metazoa</taxon>
        <taxon>Ecdysozoa</taxon>
        <taxon>Arthropoda</taxon>
        <taxon>Chelicerata</taxon>
        <taxon>Arachnida</taxon>
        <taxon>Acari</taxon>
        <taxon>Acariformes</taxon>
        <taxon>Trombidiformes</taxon>
        <taxon>Prostigmata</taxon>
        <taxon>Eleutherengona</taxon>
        <taxon>Raphignathae</taxon>
        <taxon>Tetranychoidea</taxon>
        <taxon>Tetranychidae</taxon>
        <taxon>Tetranychus</taxon>
    </lineage>
</organism>
<accession>T1KBE6</accession>
<name>T1KBE6_TETUR</name>
<dbReference type="EnsemblMetazoa" id="tetur08g03820.1">
    <property type="protein sequence ID" value="tetur08g03820.1"/>
    <property type="gene ID" value="tetur08g03820"/>
</dbReference>
<protein>
    <submittedName>
        <fullName evidence="2">Uncharacterized protein</fullName>
    </submittedName>
</protein>
<proteinExistence type="predicted"/>